<dbReference type="Proteomes" id="UP001433268">
    <property type="component" value="Unassembled WGS sequence"/>
</dbReference>
<feature type="region of interest" description="Disordered" evidence="1">
    <location>
        <begin position="1"/>
        <end position="210"/>
    </location>
</feature>
<protein>
    <submittedName>
        <fullName evidence="2">Uncharacterized protein</fullName>
    </submittedName>
</protein>
<feature type="compositionally biased region" description="Low complexity" evidence="1">
    <location>
        <begin position="164"/>
        <end position="175"/>
    </location>
</feature>
<feature type="compositionally biased region" description="Polar residues" evidence="1">
    <location>
        <begin position="88"/>
        <end position="103"/>
    </location>
</feature>
<dbReference type="RefSeq" id="XP_066668165.1">
    <property type="nucleotide sequence ID" value="XM_066812823.1"/>
</dbReference>
<proteinExistence type="predicted"/>
<feature type="compositionally biased region" description="Basic and acidic residues" evidence="1">
    <location>
        <begin position="141"/>
        <end position="163"/>
    </location>
</feature>
<evidence type="ECO:0000313" key="2">
    <source>
        <dbReference type="EMBL" id="KAK8080690.1"/>
    </source>
</evidence>
<sequence length="210" mass="23019">MPRSVSGSPSQSAVEEDEVLSTNATVGSEYGGHFEPSSTSISLGESANSSERRSRSGTPHADHELQDRARSSQARRPLTRALVRQAQLHHSAQDDQQPVSARNDTPKRDDGQFRGLTPPPLPYETRPQKKKRAIQEIIEDNSPREPDRMTREIDDLLKPKQQEQAESSSAVAAVQRRGGNSQSAETSLDLDHTAKRIKKTSSSKGDDGLS</sequence>
<keyword evidence="3" id="KW-1185">Reference proteome</keyword>
<feature type="compositionally biased region" description="Polar residues" evidence="1">
    <location>
        <begin position="36"/>
        <end position="48"/>
    </location>
</feature>
<feature type="compositionally biased region" description="Polar residues" evidence="1">
    <location>
        <begin position="1"/>
        <end position="13"/>
    </location>
</feature>
<organism evidence="2 3">
    <name type="scientific">Apiospora hydei</name>
    <dbReference type="NCBI Taxonomy" id="1337664"/>
    <lineage>
        <taxon>Eukaryota</taxon>
        <taxon>Fungi</taxon>
        <taxon>Dikarya</taxon>
        <taxon>Ascomycota</taxon>
        <taxon>Pezizomycotina</taxon>
        <taxon>Sordariomycetes</taxon>
        <taxon>Xylariomycetidae</taxon>
        <taxon>Amphisphaeriales</taxon>
        <taxon>Apiosporaceae</taxon>
        <taxon>Apiospora</taxon>
    </lineage>
</organism>
<name>A0ABR1WE06_9PEZI</name>
<evidence type="ECO:0000313" key="3">
    <source>
        <dbReference type="Proteomes" id="UP001433268"/>
    </source>
</evidence>
<reference evidence="2 3" key="1">
    <citation type="submission" date="2023-01" db="EMBL/GenBank/DDBJ databases">
        <title>Analysis of 21 Apiospora genomes using comparative genomics revels a genus with tremendous synthesis potential of carbohydrate active enzymes and secondary metabolites.</title>
        <authorList>
            <person name="Sorensen T."/>
        </authorList>
    </citation>
    <scope>NUCLEOTIDE SEQUENCE [LARGE SCALE GENOMIC DNA]</scope>
    <source>
        <strain evidence="2 3">CBS 114990</strain>
    </source>
</reference>
<dbReference type="EMBL" id="JAQQWN010000006">
    <property type="protein sequence ID" value="KAK8080690.1"/>
    <property type="molecule type" value="Genomic_DNA"/>
</dbReference>
<evidence type="ECO:0000256" key="1">
    <source>
        <dbReference type="SAM" id="MobiDB-lite"/>
    </source>
</evidence>
<feature type="compositionally biased region" description="Basic and acidic residues" evidence="1">
    <location>
        <begin position="50"/>
        <end position="70"/>
    </location>
</feature>
<accession>A0ABR1WE06</accession>
<gene>
    <name evidence="2" type="ORF">PG997_008508</name>
</gene>
<dbReference type="GeneID" id="92045883"/>
<comment type="caution">
    <text evidence="2">The sequence shown here is derived from an EMBL/GenBank/DDBJ whole genome shotgun (WGS) entry which is preliminary data.</text>
</comment>